<dbReference type="Proteomes" id="UP001302072">
    <property type="component" value="Chromosome"/>
</dbReference>
<proteinExistence type="predicted"/>
<name>A0ABY9YKD0_9GAMM</name>
<keyword evidence="2" id="KW-1185">Reference proteome</keyword>
<sequence>MSLVMVLEIESGVTLDDVAFTLRSLGLPSEVDQNIWAGLLPGCRCAFGFKQHAVPLALGARGMQVEWSVGLTITFHFRAAHMLRSLHEIYRLIEVFAMQHAHRFVLSFQYERIYAVRDGTGLDLVWKIS</sequence>
<accession>A0ABY9YKD0</accession>
<dbReference type="RefSeq" id="WP_311190591.1">
    <property type="nucleotide sequence ID" value="NZ_CP115541.1"/>
</dbReference>
<evidence type="ECO:0000313" key="2">
    <source>
        <dbReference type="Proteomes" id="UP001302072"/>
    </source>
</evidence>
<protein>
    <submittedName>
        <fullName evidence="1">Uncharacterized protein</fullName>
    </submittedName>
</protein>
<evidence type="ECO:0000313" key="1">
    <source>
        <dbReference type="EMBL" id="WNH51343.1"/>
    </source>
</evidence>
<dbReference type="EMBL" id="CP115541">
    <property type="protein sequence ID" value="WNH51343.1"/>
    <property type="molecule type" value="Genomic_DNA"/>
</dbReference>
<gene>
    <name evidence="1" type="ORF">PDM29_13325</name>
</gene>
<organism evidence="1 2">
    <name type="scientific">Stenotrophomonas oahuensis</name>
    <dbReference type="NCBI Taxonomy" id="3003271"/>
    <lineage>
        <taxon>Bacteria</taxon>
        <taxon>Pseudomonadati</taxon>
        <taxon>Pseudomonadota</taxon>
        <taxon>Gammaproteobacteria</taxon>
        <taxon>Lysobacterales</taxon>
        <taxon>Lysobacteraceae</taxon>
        <taxon>Stenotrophomonas</taxon>
    </lineage>
</organism>
<reference evidence="1 2" key="1">
    <citation type="submission" date="2022-12" db="EMBL/GenBank/DDBJ databases">
        <title>Two new species, Stenotrophomonas aracearum and Stenotrophomonas oahuensis, isolated from Anthurium (Araceae family) in Hawaii.</title>
        <authorList>
            <person name="Chunag S.C."/>
            <person name="Dobhal S."/>
            <person name="Alvarez A."/>
            <person name="Arif M."/>
        </authorList>
    </citation>
    <scope>NUCLEOTIDE SEQUENCE [LARGE SCALE GENOMIC DNA]</scope>
    <source>
        <strain evidence="1 2">A5586</strain>
    </source>
</reference>